<comment type="caution">
    <text evidence="1">The sequence shown here is derived from an EMBL/GenBank/DDBJ whole genome shotgun (WGS) entry which is preliminary data.</text>
</comment>
<dbReference type="AlphaFoldDB" id="A0A4R3MY35"/>
<name>A0A4R3MY35_9BACI</name>
<sequence>MKFVPFCTDDGQTIWGIQEGNEIRIYDLNMMNINVDHCVSFCAEKKPDRISAGKCFKEGDAMNEGYL</sequence>
<proteinExistence type="predicted"/>
<protein>
    <submittedName>
        <fullName evidence="1">Uncharacterized protein</fullName>
    </submittedName>
</protein>
<organism evidence="1 2">
    <name type="scientific">Melghiribacillus thermohalophilus</name>
    <dbReference type="NCBI Taxonomy" id="1324956"/>
    <lineage>
        <taxon>Bacteria</taxon>
        <taxon>Bacillati</taxon>
        <taxon>Bacillota</taxon>
        <taxon>Bacilli</taxon>
        <taxon>Bacillales</taxon>
        <taxon>Bacillaceae</taxon>
        <taxon>Melghiribacillus</taxon>
    </lineage>
</organism>
<keyword evidence="2" id="KW-1185">Reference proteome</keyword>
<evidence type="ECO:0000313" key="1">
    <source>
        <dbReference type="EMBL" id="TCT20496.1"/>
    </source>
</evidence>
<dbReference type="EMBL" id="SMAN01000013">
    <property type="protein sequence ID" value="TCT20496.1"/>
    <property type="molecule type" value="Genomic_DNA"/>
</dbReference>
<accession>A0A4R3MY35</accession>
<reference evidence="1 2" key="1">
    <citation type="submission" date="2019-03" db="EMBL/GenBank/DDBJ databases">
        <title>Genomic Encyclopedia of Type Strains, Phase IV (KMG-IV): sequencing the most valuable type-strain genomes for metagenomic binning, comparative biology and taxonomic classification.</title>
        <authorList>
            <person name="Goeker M."/>
        </authorList>
    </citation>
    <scope>NUCLEOTIDE SEQUENCE [LARGE SCALE GENOMIC DNA]</scope>
    <source>
        <strain evidence="1 2">DSM 25894</strain>
    </source>
</reference>
<gene>
    <name evidence="1" type="ORF">EDD68_11360</name>
</gene>
<dbReference type="Proteomes" id="UP000294650">
    <property type="component" value="Unassembled WGS sequence"/>
</dbReference>
<evidence type="ECO:0000313" key="2">
    <source>
        <dbReference type="Proteomes" id="UP000294650"/>
    </source>
</evidence>